<proteinExistence type="predicted"/>
<reference evidence="1" key="1">
    <citation type="submission" date="2022-11" db="EMBL/GenBank/DDBJ databases">
        <title>Biodiversity and phylogenetic relationships of bacteria.</title>
        <authorList>
            <person name="Machado R.A.R."/>
            <person name="Bhat A."/>
            <person name="Loulou A."/>
            <person name="Kallel S."/>
        </authorList>
    </citation>
    <scope>NUCLEOTIDE SEQUENCE</scope>
    <source>
        <strain evidence="1">A-IN1</strain>
    </source>
</reference>
<dbReference type="RefSeq" id="WP_266129035.1">
    <property type="nucleotide sequence ID" value="NZ_JAPKMY010000001.1"/>
</dbReference>
<gene>
    <name evidence="1" type="ORF">OSH00_02110</name>
</gene>
<comment type="caution">
    <text evidence="1">The sequence shown here is derived from an EMBL/GenBank/DDBJ whole genome shotgun (WGS) entry which is preliminary data.</text>
</comment>
<name>A0A9X3DRN9_9GAMM</name>
<dbReference type="Proteomes" id="UP001146019">
    <property type="component" value="Unassembled WGS sequence"/>
</dbReference>
<protein>
    <submittedName>
        <fullName evidence="1">Uncharacterized protein</fullName>
    </submittedName>
</protein>
<dbReference type="AlphaFoldDB" id="A0A9X3DRN9"/>
<evidence type="ECO:0000313" key="2">
    <source>
        <dbReference type="Proteomes" id="UP001146019"/>
    </source>
</evidence>
<accession>A0A9X3DRN9</accession>
<dbReference type="EMBL" id="JAPKMY010000001">
    <property type="protein sequence ID" value="MCX5466527.1"/>
    <property type="molecule type" value="Genomic_DNA"/>
</dbReference>
<organism evidence="1 2">
    <name type="scientific">Acinetobacter nematophilus</name>
    <dbReference type="NCBI Taxonomy" id="2994642"/>
    <lineage>
        <taxon>Bacteria</taxon>
        <taxon>Pseudomonadati</taxon>
        <taxon>Pseudomonadota</taxon>
        <taxon>Gammaproteobacteria</taxon>
        <taxon>Moraxellales</taxon>
        <taxon>Moraxellaceae</taxon>
        <taxon>Acinetobacter</taxon>
    </lineage>
</organism>
<sequence>MIERKIQLTPVDVKRDEFGYWIHPEYQKYLIFNHPENEKLSQFDYEQMQNFLNVDFYDSDMCDELTDDQLDQYENDFDQSIVIHWNPKQPKAEAFLVSIFTCDDGVLARWAVQRPSVHTALVQSIGEIA</sequence>
<keyword evidence="2" id="KW-1185">Reference proteome</keyword>
<evidence type="ECO:0000313" key="1">
    <source>
        <dbReference type="EMBL" id="MCX5466527.1"/>
    </source>
</evidence>